<evidence type="ECO:0000313" key="2">
    <source>
        <dbReference type="EMBL" id="RQD73347.1"/>
    </source>
</evidence>
<dbReference type="InterPro" id="IPR029060">
    <property type="entry name" value="PIN-like_dom_sf"/>
</dbReference>
<proteinExistence type="predicted"/>
<dbReference type="CDD" id="cd09872">
    <property type="entry name" value="PIN_Sll0205-like"/>
    <property type="match status" value="1"/>
</dbReference>
<protein>
    <submittedName>
        <fullName evidence="2">Type II toxin-antitoxin system VapC family toxin</fullName>
    </submittedName>
</protein>
<dbReference type="InterPro" id="IPR002716">
    <property type="entry name" value="PIN_dom"/>
</dbReference>
<dbReference type="InterPro" id="IPR052919">
    <property type="entry name" value="TA_system_RNase"/>
</dbReference>
<feature type="domain" description="PIN" evidence="1">
    <location>
        <begin position="2"/>
        <end position="100"/>
    </location>
</feature>
<dbReference type="PANTHER" id="PTHR36173:SF2">
    <property type="entry name" value="RIBONUCLEASE VAPC16"/>
    <property type="match status" value="1"/>
</dbReference>
<evidence type="ECO:0000259" key="1">
    <source>
        <dbReference type="Pfam" id="PF01850"/>
    </source>
</evidence>
<feature type="non-terminal residue" evidence="2">
    <location>
        <position position="1"/>
    </location>
</feature>
<dbReference type="AlphaFoldDB" id="A0A424YA61"/>
<dbReference type="InterPro" id="IPR041705">
    <property type="entry name" value="PIN_Sll0205"/>
</dbReference>
<reference evidence="2 3" key="1">
    <citation type="submission" date="2018-08" db="EMBL/GenBank/DDBJ databases">
        <title>The metabolism and importance of syntrophic acetate oxidation coupled to methane or sulfide production in haloalkaline environments.</title>
        <authorList>
            <person name="Timmers P.H.A."/>
            <person name="Vavourakis C.D."/>
            <person name="Sorokin D.Y."/>
            <person name="Sinninghe Damste J.S."/>
            <person name="Muyzer G."/>
            <person name="Stams A.J.M."/>
            <person name="Plugge C.M."/>
        </authorList>
    </citation>
    <scope>NUCLEOTIDE SEQUENCE [LARGE SCALE GENOMIC DNA]</scope>
    <source>
        <strain evidence="2">MSAO_Bac1</strain>
    </source>
</reference>
<gene>
    <name evidence="2" type="ORF">D5R97_09560</name>
</gene>
<name>A0A424YA61_9FIRM</name>
<dbReference type="EMBL" id="QZAA01000260">
    <property type="protein sequence ID" value="RQD73347.1"/>
    <property type="molecule type" value="Genomic_DNA"/>
</dbReference>
<evidence type="ECO:0000313" key="3">
    <source>
        <dbReference type="Proteomes" id="UP000285138"/>
    </source>
</evidence>
<organism evidence="2 3">
    <name type="scientific">Candidatus Syntrophonatronum acetioxidans</name>
    <dbReference type="NCBI Taxonomy" id="1795816"/>
    <lineage>
        <taxon>Bacteria</taxon>
        <taxon>Bacillati</taxon>
        <taxon>Bacillota</taxon>
        <taxon>Clostridia</taxon>
        <taxon>Eubacteriales</taxon>
        <taxon>Syntrophomonadaceae</taxon>
        <taxon>Candidatus Syntrophonatronum</taxon>
    </lineage>
</organism>
<sequence length="106" mass="12053">KARKIITNVDSTLFLSAASGWEIAIKARLGKITLPDDITTFIYEQISINAIKELPIKINHTLQTYLLPDHHQDPFDRILVSQSQLEMLPIITGDSLISHYNVKVIW</sequence>
<accession>A0A424YA61</accession>
<dbReference type="SUPFAM" id="SSF88723">
    <property type="entry name" value="PIN domain-like"/>
    <property type="match status" value="1"/>
</dbReference>
<dbReference type="Pfam" id="PF01850">
    <property type="entry name" value="PIN"/>
    <property type="match status" value="1"/>
</dbReference>
<dbReference type="PANTHER" id="PTHR36173">
    <property type="entry name" value="RIBONUCLEASE VAPC16-RELATED"/>
    <property type="match status" value="1"/>
</dbReference>
<comment type="caution">
    <text evidence="2">The sequence shown here is derived from an EMBL/GenBank/DDBJ whole genome shotgun (WGS) entry which is preliminary data.</text>
</comment>
<dbReference type="Proteomes" id="UP000285138">
    <property type="component" value="Unassembled WGS sequence"/>
</dbReference>